<dbReference type="PRINTS" id="PR00455">
    <property type="entry name" value="HTHTETR"/>
</dbReference>
<dbReference type="STRING" id="1193682.BJP25_19215"/>
<dbReference type="EMBL" id="MKQR01000013">
    <property type="protein sequence ID" value="OLR93079.1"/>
    <property type="molecule type" value="Genomic_DNA"/>
</dbReference>
<dbReference type="PANTHER" id="PTHR30055">
    <property type="entry name" value="HTH-TYPE TRANSCRIPTIONAL REGULATOR RUTR"/>
    <property type="match status" value="1"/>
</dbReference>
<dbReference type="Proteomes" id="UP000186040">
    <property type="component" value="Unassembled WGS sequence"/>
</dbReference>
<reference evidence="6 7" key="1">
    <citation type="submission" date="2016-10" db="EMBL/GenBank/DDBJ databases">
        <title>The Draft Genome Sequence of Actinokineospora bangkokensis 44EHWT reveals the biosynthetic pathway of antifungal compounds Thailandins with unusual extender unit butylmalonyl-CoA.</title>
        <authorList>
            <person name="Greule A."/>
            <person name="Intra B."/>
            <person name="Flemming S."/>
            <person name="Rommel M.G."/>
            <person name="Panbangred W."/>
            <person name="Bechthold A."/>
        </authorList>
    </citation>
    <scope>NUCLEOTIDE SEQUENCE [LARGE SCALE GENOMIC DNA]</scope>
    <source>
        <strain evidence="6 7">44EHW</strain>
    </source>
</reference>
<comment type="caution">
    <text evidence="6">The sequence shown here is derived from an EMBL/GenBank/DDBJ whole genome shotgun (WGS) entry which is preliminary data.</text>
</comment>
<dbReference type="GO" id="GO:0000976">
    <property type="term" value="F:transcription cis-regulatory region binding"/>
    <property type="evidence" value="ECO:0007669"/>
    <property type="project" value="TreeGrafter"/>
</dbReference>
<dbReference type="GO" id="GO:0003700">
    <property type="term" value="F:DNA-binding transcription factor activity"/>
    <property type="evidence" value="ECO:0007669"/>
    <property type="project" value="TreeGrafter"/>
</dbReference>
<dbReference type="Pfam" id="PF00440">
    <property type="entry name" value="TetR_N"/>
    <property type="match status" value="1"/>
</dbReference>
<evidence type="ECO:0000256" key="3">
    <source>
        <dbReference type="ARBA" id="ARBA00023163"/>
    </source>
</evidence>
<sequence length="192" mass="20394">MTSTAEPGRRERKKAATRAAIADAALRLFLARGYQAVSLKDVAEAADVAVTTIFKHFPGKEALVLDESADVERGLLAAVTERPPGTPVLDALRGWALGSRSVRQAGDPDFARFRELVAGTPELDAYAQRTWLAHAEALAAALLAAEPAHLTPAQASWLAHAVLAACDTARRAQDPAAAVDEVFALLRSGWPH</sequence>
<dbReference type="Gene3D" id="1.10.10.60">
    <property type="entry name" value="Homeodomain-like"/>
    <property type="match status" value="1"/>
</dbReference>
<dbReference type="RefSeq" id="WP_075975346.1">
    <property type="nucleotide sequence ID" value="NZ_MKQR01000013.1"/>
</dbReference>
<dbReference type="AlphaFoldDB" id="A0A1Q9LM45"/>
<dbReference type="InterPro" id="IPR050109">
    <property type="entry name" value="HTH-type_TetR-like_transc_reg"/>
</dbReference>
<evidence type="ECO:0000256" key="4">
    <source>
        <dbReference type="PROSITE-ProRule" id="PRU00335"/>
    </source>
</evidence>
<feature type="DNA-binding region" description="H-T-H motif" evidence="4">
    <location>
        <begin position="38"/>
        <end position="57"/>
    </location>
</feature>
<dbReference type="InterPro" id="IPR009057">
    <property type="entry name" value="Homeodomain-like_sf"/>
</dbReference>
<proteinExistence type="predicted"/>
<accession>A0A1Q9LM45</accession>
<dbReference type="SUPFAM" id="SSF46689">
    <property type="entry name" value="Homeodomain-like"/>
    <property type="match status" value="1"/>
</dbReference>
<evidence type="ECO:0000256" key="2">
    <source>
        <dbReference type="ARBA" id="ARBA00023125"/>
    </source>
</evidence>
<organism evidence="6 7">
    <name type="scientific">Actinokineospora bangkokensis</name>
    <dbReference type="NCBI Taxonomy" id="1193682"/>
    <lineage>
        <taxon>Bacteria</taxon>
        <taxon>Bacillati</taxon>
        <taxon>Actinomycetota</taxon>
        <taxon>Actinomycetes</taxon>
        <taxon>Pseudonocardiales</taxon>
        <taxon>Pseudonocardiaceae</taxon>
        <taxon>Actinokineospora</taxon>
    </lineage>
</organism>
<feature type="domain" description="HTH tetR-type" evidence="5">
    <location>
        <begin position="15"/>
        <end position="75"/>
    </location>
</feature>
<dbReference type="PANTHER" id="PTHR30055:SF234">
    <property type="entry name" value="HTH-TYPE TRANSCRIPTIONAL REGULATOR BETI"/>
    <property type="match status" value="1"/>
</dbReference>
<dbReference type="PROSITE" id="PS01081">
    <property type="entry name" value="HTH_TETR_1"/>
    <property type="match status" value="1"/>
</dbReference>
<dbReference type="InterPro" id="IPR001647">
    <property type="entry name" value="HTH_TetR"/>
</dbReference>
<dbReference type="InterPro" id="IPR023772">
    <property type="entry name" value="DNA-bd_HTH_TetR-type_CS"/>
</dbReference>
<dbReference type="PROSITE" id="PS50977">
    <property type="entry name" value="HTH_TETR_2"/>
    <property type="match status" value="1"/>
</dbReference>
<keyword evidence="1" id="KW-0805">Transcription regulation</keyword>
<keyword evidence="3" id="KW-0804">Transcription</keyword>
<dbReference type="Gene3D" id="1.10.357.10">
    <property type="entry name" value="Tetracycline Repressor, domain 2"/>
    <property type="match status" value="1"/>
</dbReference>
<evidence type="ECO:0000256" key="1">
    <source>
        <dbReference type="ARBA" id="ARBA00023015"/>
    </source>
</evidence>
<name>A0A1Q9LM45_9PSEU</name>
<evidence type="ECO:0000313" key="7">
    <source>
        <dbReference type="Proteomes" id="UP000186040"/>
    </source>
</evidence>
<evidence type="ECO:0000313" key="6">
    <source>
        <dbReference type="EMBL" id="OLR93079.1"/>
    </source>
</evidence>
<protein>
    <recommendedName>
        <fullName evidence="5">HTH tetR-type domain-containing protein</fullName>
    </recommendedName>
</protein>
<gene>
    <name evidence="6" type="ORF">BJP25_19215</name>
</gene>
<evidence type="ECO:0000259" key="5">
    <source>
        <dbReference type="PROSITE" id="PS50977"/>
    </source>
</evidence>
<keyword evidence="7" id="KW-1185">Reference proteome</keyword>
<keyword evidence="2 4" id="KW-0238">DNA-binding</keyword>